<dbReference type="Proteomes" id="UP000681722">
    <property type="component" value="Unassembled WGS sequence"/>
</dbReference>
<evidence type="ECO:0000256" key="5">
    <source>
        <dbReference type="ARBA" id="ARBA00022692"/>
    </source>
</evidence>
<organism evidence="14 16">
    <name type="scientific">Didymodactylos carnosus</name>
    <dbReference type="NCBI Taxonomy" id="1234261"/>
    <lineage>
        <taxon>Eukaryota</taxon>
        <taxon>Metazoa</taxon>
        <taxon>Spiralia</taxon>
        <taxon>Gnathifera</taxon>
        <taxon>Rotifera</taxon>
        <taxon>Eurotatoria</taxon>
        <taxon>Bdelloidea</taxon>
        <taxon>Philodinida</taxon>
        <taxon>Philodinidae</taxon>
        <taxon>Didymodactylos</taxon>
    </lineage>
</organism>
<dbReference type="Proteomes" id="UP000663829">
    <property type="component" value="Unassembled WGS sequence"/>
</dbReference>
<evidence type="ECO:0000256" key="1">
    <source>
        <dbReference type="ARBA" id="ARBA00004189"/>
    </source>
</evidence>
<dbReference type="PRINTS" id="PR01609">
    <property type="entry name" value="CD36FAMILY"/>
</dbReference>
<dbReference type="InterPro" id="IPR002159">
    <property type="entry name" value="CD36_fam"/>
</dbReference>
<name>A0A813Y9J9_9BILA</name>
<evidence type="ECO:0000313" key="15">
    <source>
        <dbReference type="EMBL" id="CAF3667196.1"/>
    </source>
</evidence>
<dbReference type="EMBL" id="CAJOBC010001255">
    <property type="protein sequence ID" value="CAF3667196.1"/>
    <property type="molecule type" value="Genomic_DNA"/>
</dbReference>
<comment type="similarity">
    <text evidence="3">Belongs to the CD36 family.</text>
</comment>
<evidence type="ECO:0000256" key="3">
    <source>
        <dbReference type="ARBA" id="ARBA00010532"/>
    </source>
</evidence>
<keyword evidence="9" id="KW-0675">Receptor</keyword>
<feature type="transmembrane region" description="Helical" evidence="13">
    <location>
        <begin position="173"/>
        <end position="192"/>
    </location>
</feature>
<accession>A0A813Y9J9</accession>
<evidence type="ECO:0000256" key="9">
    <source>
        <dbReference type="ARBA" id="ARBA00023170"/>
    </source>
</evidence>
<evidence type="ECO:0000256" key="11">
    <source>
        <dbReference type="ARBA" id="ARBA00040821"/>
    </source>
</evidence>
<feature type="non-terminal residue" evidence="14">
    <location>
        <position position="1"/>
    </location>
</feature>
<evidence type="ECO:0000256" key="12">
    <source>
        <dbReference type="ARBA" id="ARBA00042244"/>
    </source>
</evidence>
<keyword evidence="10" id="KW-0325">Glycoprotein</keyword>
<comment type="subcellular location">
    <subcellularLocation>
        <location evidence="2">Cell membrane</location>
        <topology evidence="2">Multi-pass membrane protein</topology>
    </subcellularLocation>
    <subcellularLocation>
        <location evidence="1">Membrane</location>
        <location evidence="1">Caveola</location>
        <topology evidence="1">Multi-pass membrane protein</topology>
    </subcellularLocation>
</comment>
<dbReference type="EMBL" id="CAJNOQ010001255">
    <property type="protein sequence ID" value="CAF0881014.1"/>
    <property type="molecule type" value="Genomic_DNA"/>
</dbReference>
<dbReference type="AlphaFoldDB" id="A0A813Y9J9"/>
<evidence type="ECO:0000256" key="6">
    <source>
        <dbReference type="ARBA" id="ARBA00022989"/>
    </source>
</evidence>
<dbReference type="GO" id="GO:0005044">
    <property type="term" value="F:scavenger receptor activity"/>
    <property type="evidence" value="ECO:0007669"/>
    <property type="project" value="TreeGrafter"/>
</dbReference>
<keyword evidence="16" id="KW-1185">Reference proteome</keyword>
<evidence type="ECO:0000256" key="13">
    <source>
        <dbReference type="SAM" id="Phobius"/>
    </source>
</evidence>
<protein>
    <recommendedName>
        <fullName evidence="11">Scavenger receptor class B member 1</fullName>
    </recommendedName>
    <alternativeName>
        <fullName evidence="12">SR-BI</fullName>
    </alternativeName>
</protein>
<evidence type="ECO:0000256" key="8">
    <source>
        <dbReference type="ARBA" id="ARBA00023157"/>
    </source>
</evidence>
<dbReference type="Pfam" id="PF01130">
    <property type="entry name" value="CD36"/>
    <property type="match status" value="1"/>
</dbReference>
<keyword evidence="4" id="KW-1003">Cell membrane</keyword>
<dbReference type="GO" id="GO:0005901">
    <property type="term" value="C:caveola"/>
    <property type="evidence" value="ECO:0007669"/>
    <property type="project" value="UniProtKB-SubCell"/>
</dbReference>
<dbReference type="GO" id="GO:0005737">
    <property type="term" value="C:cytoplasm"/>
    <property type="evidence" value="ECO:0007669"/>
    <property type="project" value="TreeGrafter"/>
</dbReference>
<sequence length="198" mass="22430">SVYMTYNSTMKNLYNIETYRFTLPRDMFYTDNTGFCVPSNSCLPDGLFTMSVCEKLRTGPVEIDLPVVASNPHFLYADQAVQASVIGLQPDDTSHLSYVDIEPMTGLIMNGSRRIQFNMKVLNDSAIKPAAHLTEMVYPMLWVSEHAEIDSTNAKIFHKKVIVPLRTLTTVKYVLLGIGILMIFAMFIVLAYDRCRVR</sequence>
<evidence type="ECO:0000313" key="16">
    <source>
        <dbReference type="Proteomes" id="UP000663829"/>
    </source>
</evidence>
<evidence type="ECO:0000313" key="14">
    <source>
        <dbReference type="EMBL" id="CAF0881014.1"/>
    </source>
</evidence>
<evidence type="ECO:0000256" key="10">
    <source>
        <dbReference type="ARBA" id="ARBA00023180"/>
    </source>
</evidence>
<keyword evidence="8" id="KW-1015">Disulfide bond</keyword>
<keyword evidence="7 13" id="KW-0472">Membrane</keyword>
<keyword evidence="5 13" id="KW-0812">Transmembrane</keyword>
<keyword evidence="6 13" id="KW-1133">Transmembrane helix</keyword>
<reference evidence="14" key="1">
    <citation type="submission" date="2021-02" db="EMBL/GenBank/DDBJ databases">
        <authorList>
            <person name="Nowell W R."/>
        </authorList>
    </citation>
    <scope>NUCLEOTIDE SEQUENCE</scope>
</reference>
<gene>
    <name evidence="14" type="ORF">GPM918_LOCUS7611</name>
    <name evidence="15" type="ORF">SRO942_LOCUS7611</name>
</gene>
<proteinExistence type="inferred from homology"/>
<evidence type="ECO:0000256" key="4">
    <source>
        <dbReference type="ARBA" id="ARBA00022475"/>
    </source>
</evidence>
<evidence type="ECO:0000256" key="7">
    <source>
        <dbReference type="ARBA" id="ARBA00023136"/>
    </source>
</evidence>
<evidence type="ECO:0000256" key="2">
    <source>
        <dbReference type="ARBA" id="ARBA00004651"/>
    </source>
</evidence>
<dbReference type="PANTHER" id="PTHR11923">
    <property type="entry name" value="SCAVENGER RECEPTOR CLASS B TYPE-1 SR-B1"/>
    <property type="match status" value="1"/>
</dbReference>
<dbReference type="OrthoDB" id="10032844at2759"/>
<dbReference type="PANTHER" id="PTHR11923:SF110">
    <property type="entry name" value="SCAVENGER RECEPTOR CLASS B MEMBER 1"/>
    <property type="match status" value="1"/>
</dbReference>
<comment type="caution">
    <text evidence="14">The sequence shown here is derived from an EMBL/GenBank/DDBJ whole genome shotgun (WGS) entry which is preliminary data.</text>
</comment>